<evidence type="ECO:0000256" key="2">
    <source>
        <dbReference type="SAM" id="Phobius"/>
    </source>
</evidence>
<feature type="compositionally biased region" description="Basic and acidic residues" evidence="1">
    <location>
        <begin position="370"/>
        <end position="380"/>
    </location>
</feature>
<dbReference type="Proteomes" id="UP001515480">
    <property type="component" value="Unassembled WGS sequence"/>
</dbReference>
<dbReference type="PANTHER" id="PTHR23330">
    <property type="entry name" value="P300 TRANSCRIPTIONAL COFACTOR JMY-RELATED"/>
    <property type="match status" value="1"/>
</dbReference>
<dbReference type="GO" id="GO:0005737">
    <property type="term" value="C:cytoplasm"/>
    <property type="evidence" value="ECO:0007669"/>
    <property type="project" value="TreeGrafter"/>
</dbReference>
<protein>
    <submittedName>
        <fullName evidence="3">Uncharacterized protein</fullName>
    </submittedName>
</protein>
<feature type="compositionally biased region" description="Pro residues" evidence="1">
    <location>
        <begin position="236"/>
        <end position="284"/>
    </location>
</feature>
<gene>
    <name evidence="3" type="ORF">AB1Y20_011013</name>
</gene>
<organism evidence="3 4">
    <name type="scientific">Prymnesium parvum</name>
    <name type="common">Toxic golden alga</name>
    <dbReference type="NCBI Taxonomy" id="97485"/>
    <lineage>
        <taxon>Eukaryota</taxon>
        <taxon>Haptista</taxon>
        <taxon>Haptophyta</taxon>
        <taxon>Prymnesiophyceae</taxon>
        <taxon>Prymnesiales</taxon>
        <taxon>Prymnesiaceae</taxon>
        <taxon>Prymnesium</taxon>
    </lineage>
</organism>
<feature type="region of interest" description="Disordered" evidence="1">
    <location>
        <begin position="356"/>
        <end position="386"/>
    </location>
</feature>
<name>A0AB34ILN3_PRYPA</name>
<reference evidence="3 4" key="1">
    <citation type="journal article" date="2024" name="Science">
        <title>Giant polyketide synthase enzymes in the biosynthesis of giant marine polyether toxins.</title>
        <authorList>
            <person name="Fallon T.R."/>
            <person name="Shende V.V."/>
            <person name="Wierzbicki I.H."/>
            <person name="Pendleton A.L."/>
            <person name="Watervoot N.F."/>
            <person name="Auber R.P."/>
            <person name="Gonzalez D.J."/>
            <person name="Wisecaver J.H."/>
            <person name="Moore B.S."/>
        </authorList>
    </citation>
    <scope>NUCLEOTIDE SEQUENCE [LARGE SCALE GENOMIC DNA]</scope>
    <source>
        <strain evidence="3 4">12B1</strain>
    </source>
</reference>
<evidence type="ECO:0000313" key="3">
    <source>
        <dbReference type="EMBL" id="KAL1502942.1"/>
    </source>
</evidence>
<accession>A0AB34ILN3</accession>
<feature type="transmembrane region" description="Helical" evidence="2">
    <location>
        <begin position="315"/>
        <end position="333"/>
    </location>
</feature>
<keyword evidence="4" id="KW-1185">Reference proteome</keyword>
<dbReference type="PANTHER" id="PTHR23330:SF9">
    <property type="entry name" value="PROLINE-RICH PROTEIN 11"/>
    <property type="match status" value="1"/>
</dbReference>
<feature type="region of interest" description="Disordered" evidence="1">
    <location>
        <begin position="236"/>
        <end position="300"/>
    </location>
</feature>
<dbReference type="AlphaFoldDB" id="A0AB34ILN3"/>
<keyword evidence="2" id="KW-0812">Transmembrane</keyword>
<sequence length="386" mass="41110">MLSASRVAPPPQPPPPPCAVADEWRTWSSEEQVHFSMLVRLLDWEQTAAVTLRFRDEVELSQVLGATVSDYASAASLSSFTLPLPPVQPNGGGVQVLGTASSPLRHAVELSCAAVARHPPPSPPHAAECELGATYAVTSSWGEAQMVELRLPRWEVERVLTLRYWGGQFVERVSQLQGGVELTEMWDEADGSVIKLRMLGGEEAAGRALAAAAPRKITFQLSPPVRFLPKVSCHDPWPPPPPRSPPAAPPLPPPSPSSPPPPSPLPPRHPPPLPPPPLLPPLSPPSAADSISTHAAASPKATPRLAFARLTWSDLLLFAAGVLLVVAGGSSFLRRLTLGPHRPAPIADALEQTATAAADGGDESQYAKDSCGHSEHREAELWEDLD</sequence>
<comment type="caution">
    <text evidence="3">The sequence shown here is derived from an EMBL/GenBank/DDBJ whole genome shotgun (WGS) entry which is preliminary data.</text>
</comment>
<evidence type="ECO:0000256" key="1">
    <source>
        <dbReference type="SAM" id="MobiDB-lite"/>
    </source>
</evidence>
<keyword evidence="2" id="KW-0472">Membrane</keyword>
<proteinExistence type="predicted"/>
<dbReference type="EMBL" id="JBGBPQ010000022">
    <property type="protein sequence ID" value="KAL1502942.1"/>
    <property type="molecule type" value="Genomic_DNA"/>
</dbReference>
<evidence type="ECO:0000313" key="4">
    <source>
        <dbReference type="Proteomes" id="UP001515480"/>
    </source>
</evidence>
<keyword evidence="2" id="KW-1133">Transmembrane helix</keyword>